<dbReference type="GO" id="GO:0005525">
    <property type="term" value="F:GTP binding"/>
    <property type="evidence" value="ECO:0007669"/>
    <property type="project" value="UniProtKB-KW"/>
</dbReference>
<evidence type="ECO:0000256" key="3">
    <source>
        <dbReference type="ARBA" id="ARBA00022741"/>
    </source>
</evidence>
<dbReference type="CDD" id="cd00154">
    <property type="entry name" value="Rab"/>
    <property type="match status" value="1"/>
</dbReference>
<dbReference type="Gene3D" id="3.40.50.300">
    <property type="entry name" value="P-loop containing nucleotide triphosphate hydrolases"/>
    <property type="match status" value="1"/>
</dbReference>
<proteinExistence type="inferred from homology"/>
<dbReference type="SMART" id="SM00175">
    <property type="entry name" value="RAB"/>
    <property type="match status" value="1"/>
</dbReference>
<name>L7FKS2_ENTIV</name>
<dbReference type="RefSeq" id="XP_004184250.1">
    <property type="nucleotide sequence ID" value="XM_004184202.1"/>
</dbReference>
<dbReference type="OrthoDB" id="9989112at2759"/>
<gene>
    <name evidence="7" type="ORF">EIN_284900</name>
</gene>
<dbReference type="PROSITE" id="PS51419">
    <property type="entry name" value="RAB"/>
    <property type="match status" value="1"/>
</dbReference>
<dbReference type="InterPro" id="IPR027417">
    <property type="entry name" value="P-loop_NTPase"/>
</dbReference>
<dbReference type="InterPro" id="IPR005225">
    <property type="entry name" value="Small_GTP-bd"/>
</dbReference>
<dbReference type="SMART" id="SM00173">
    <property type="entry name" value="RAS"/>
    <property type="match status" value="1"/>
</dbReference>
<accession>L7FKS2</accession>
<keyword evidence="6" id="KW-0449">Lipoprotein</keyword>
<dbReference type="VEuPathDB" id="AmoebaDB:EIN_284900"/>
<protein>
    <submittedName>
        <fullName evidence="7">Uncharacterized protein</fullName>
    </submittedName>
</protein>
<dbReference type="EMBL" id="KB207106">
    <property type="protein sequence ID" value="ELP84904.1"/>
    <property type="molecule type" value="Genomic_DNA"/>
</dbReference>
<reference evidence="7 8" key="1">
    <citation type="submission" date="2012-10" db="EMBL/GenBank/DDBJ databases">
        <authorList>
            <person name="Zafar N."/>
            <person name="Inman J."/>
            <person name="Hall N."/>
            <person name="Lorenzi H."/>
            <person name="Caler E."/>
        </authorList>
    </citation>
    <scope>NUCLEOTIDE SEQUENCE [LARGE SCALE GENOMIC DNA]</scope>
    <source>
        <strain evidence="7 8">IP1</strain>
    </source>
</reference>
<organism evidence="7 8">
    <name type="scientific">Entamoeba invadens IP1</name>
    <dbReference type="NCBI Taxonomy" id="370355"/>
    <lineage>
        <taxon>Eukaryota</taxon>
        <taxon>Amoebozoa</taxon>
        <taxon>Evosea</taxon>
        <taxon>Archamoebae</taxon>
        <taxon>Mastigamoebida</taxon>
        <taxon>Entamoebidae</taxon>
        <taxon>Entamoeba</taxon>
    </lineage>
</organism>
<evidence type="ECO:0000256" key="1">
    <source>
        <dbReference type="ARBA" id="ARBA00010142"/>
    </source>
</evidence>
<dbReference type="AlphaFoldDB" id="L7FKS2"/>
<dbReference type="GeneID" id="14883826"/>
<evidence type="ECO:0000256" key="6">
    <source>
        <dbReference type="ARBA" id="ARBA00023288"/>
    </source>
</evidence>
<evidence type="ECO:0000313" key="8">
    <source>
        <dbReference type="Proteomes" id="UP000014680"/>
    </source>
</evidence>
<keyword evidence="3" id="KW-0547">Nucleotide-binding</keyword>
<dbReference type="SMART" id="SM00174">
    <property type="entry name" value="RHO"/>
    <property type="match status" value="1"/>
</dbReference>
<dbReference type="PRINTS" id="PR00449">
    <property type="entry name" value="RASTRNSFRMNG"/>
</dbReference>
<dbReference type="FunFam" id="3.40.50.300:FF:001329">
    <property type="entry name" value="Small GTP-binding protein, putative"/>
    <property type="match status" value="1"/>
</dbReference>
<keyword evidence="5" id="KW-0342">GTP-binding</keyword>
<dbReference type="Proteomes" id="UP000014680">
    <property type="component" value="Unassembled WGS sequence"/>
</dbReference>
<dbReference type="InterPro" id="IPR050227">
    <property type="entry name" value="Rab"/>
</dbReference>
<dbReference type="SUPFAM" id="SSF52540">
    <property type="entry name" value="P-loop containing nucleoside triphosphate hydrolases"/>
    <property type="match status" value="1"/>
</dbReference>
<dbReference type="PROSITE" id="PS51421">
    <property type="entry name" value="RAS"/>
    <property type="match status" value="1"/>
</dbReference>
<keyword evidence="4" id="KW-0653">Protein transport</keyword>
<evidence type="ECO:0000256" key="2">
    <source>
        <dbReference type="ARBA" id="ARBA00022448"/>
    </source>
</evidence>
<dbReference type="GO" id="GO:0003924">
    <property type="term" value="F:GTPase activity"/>
    <property type="evidence" value="ECO:0007669"/>
    <property type="project" value="InterPro"/>
</dbReference>
<sequence length="190" mass="21335">MTDTLTLKILMIGESGVGKTSIVKRYCEGVFEDSMMSTVGIDFEFKETTVGGKKIKLQISGQERFHNVTSSYFRGTHGCVIVYDVNKVETYDRLSYWVEEYLDEQPNSEIVIVGNKADNGKQVSKDVTQDFAYGKKVKRFYTSAKTGMNIDEVFDELAEAISSNEKIMSSLHETNKITTLAPIEESKSCC</sequence>
<evidence type="ECO:0000313" key="7">
    <source>
        <dbReference type="EMBL" id="ELP84904.1"/>
    </source>
</evidence>
<dbReference type="OMA" id="WDANSCE"/>
<keyword evidence="8" id="KW-1185">Reference proteome</keyword>
<dbReference type="InterPro" id="IPR025662">
    <property type="entry name" value="Sigma_54_int_dom_ATP-bd_1"/>
</dbReference>
<dbReference type="PANTHER" id="PTHR47977">
    <property type="entry name" value="RAS-RELATED PROTEIN RAB"/>
    <property type="match status" value="1"/>
</dbReference>
<evidence type="ECO:0000256" key="5">
    <source>
        <dbReference type="ARBA" id="ARBA00023134"/>
    </source>
</evidence>
<evidence type="ECO:0000256" key="4">
    <source>
        <dbReference type="ARBA" id="ARBA00022927"/>
    </source>
</evidence>
<dbReference type="PROSITE" id="PS00675">
    <property type="entry name" value="SIGMA54_INTERACT_1"/>
    <property type="match status" value="1"/>
</dbReference>
<dbReference type="InterPro" id="IPR001806">
    <property type="entry name" value="Small_GTPase"/>
</dbReference>
<keyword evidence="2" id="KW-0813">Transport</keyword>
<dbReference type="NCBIfam" id="TIGR00231">
    <property type="entry name" value="small_GTP"/>
    <property type="match status" value="1"/>
</dbReference>
<dbReference type="GO" id="GO:0015031">
    <property type="term" value="P:protein transport"/>
    <property type="evidence" value="ECO:0007669"/>
    <property type="project" value="UniProtKB-KW"/>
</dbReference>
<dbReference type="SMART" id="SM00176">
    <property type="entry name" value="RAN"/>
    <property type="match status" value="1"/>
</dbReference>
<comment type="similarity">
    <text evidence="1">Belongs to the small GTPase superfamily. Rho family.</text>
</comment>
<dbReference type="Pfam" id="PF00071">
    <property type="entry name" value="Ras"/>
    <property type="match status" value="1"/>
</dbReference>
<dbReference type="KEGG" id="eiv:EIN_284900"/>